<dbReference type="PANTHER" id="PTHR48086">
    <property type="entry name" value="SODIUM/PROLINE SYMPORTER-RELATED"/>
    <property type="match status" value="1"/>
</dbReference>
<feature type="transmembrane region" description="Helical" evidence="8">
    <location>
        <begin position="138"/>
        <end position="158"/>
    </location>
</feature>
<name>A0ABY8A6C1_9ACTN</name>
<feature type="transmembrane region" description="Helical" evidence="8">
    <location>
        <begin position="209"/>
        <end position="228"/>
    </location>
</feature>
<accession>A0ABY8A6C1</accession>
<evidence type="ECO:0000256" key="6">
    <source>
        <dbReference type="ARBA" id="ARBA00023136"/>
    </source>
</evidence>
<feature type="transmembrane region" description="Helical" evidence="8">
    <location>
        <begin position="302"/>
        <end position="322"/>
    </location>
</feature>
<organism evidence="9 10">
    <name type="scientific">Streptomyces yunnanensis</name>
    <dbReference type="NCBI Taxonomy" id="156453"/>
    <lineage>
        <taxon>Bacteria</taxon>
        <taxon>Bacillati</taxon>
        <taxon>Actinomycetota</taxon>
        <taxon>Actinomycetes</taxon>
        <taxon>Kitasatosporales</taxon>
        <taxon>Streptomycetaceae</taxon>
        <taxon>Streptomyces</taxon>
    </lineage>
</organism>
<feature type="transmembrane region" description="Helical" evidence="8">
    <location>
        <begin position="421"/>
        <end position="443"/>
    </location>
</feature>
<dbReference type="InterPro" id="IPR050277">
    <property type="entry name" value="Sodium:Solute_Symporter"/>
</dbReference>
<proteinExistence type="inferred from homology"/>
<dbReference type="EMBL" id="CP095749">
    <property type="protein sequence ID" value="WEB40495.1"/>
    <property type="molecule type" value="Genomic_DNA"/>
</dbReference>
<keyword evidence="5 8" id="KW-1133">Transmembrane helix</keyword>
<feature type="transmembrane region" description="Helical" evidence="8">
    <location>
        <begin position="18"/>
        <end position="38"/>
    </location>
</feature>
<dbReference type="PROSITE" id="PS50283">
    <property type="entry name" value="NA_SOLUT_SYMP_3"/>
    <property type="match status" value="1"/>
</dbReference>
<comment type="subcellular location">
    <subcellularLocation>
        <location evidence="1">Membrane</location>
        <topology evidence="1">Multi-pass membrane protein</topology>
    </subcellularLocation>
</comment>
<keyword evidence="10" id="KW-1185">Reference proteome</keyword>
<feature type="transmembrane region" description="Helical" evidence="8">
    <location>
        <begin position="450"/>
        <end position="471"/>
    </location>
</feature>
<evidence type="ECO:0000256" key="5">
    <source>
        <dbReference type="ARBA" id="ARBA00022989"/>
    </source>
</evidence>
<dbReference type="Proteomes" id="UP001218629">
    <property type="component" value="Chromosome"/>
</dbReference>
<evidence type="ECO:0000256" key="3">
    <source>
        <dbReference type="ARBA" id="ARBA00022448"/>
    </source>
</evidence>
<evidence type="ECO:0000313" key="10">
    <source>
        <dbReference type="Proteomes" id="UP001218629"/>
    </source>
</evidence>
<feature type="transmembrane region" description="Helical" evidence="8">
    <location>
        <begin position="347"/>
        <end position="375"/>
    </location>
</feature>
<keyword evidence="6 8" id="KW-0472">Membrane</keyword>
<reference evidence="9 10" key="1">
    <citation type="submission" date="2022-03" db="EMBL/GenBank/DDBJ databases">
        <title>Streptomyces yunnanensis P86,complete genome.</title>
        <authorList>
            <person name="Chen S."/>
            <person name="Zhang Q."/>
        </authorList>
    </citation>
    <scope>NUCLEOTIDE SEQUENCE [LARGE SCALE GENOMIC DNA]</scope>
    <source>
        <strain evidence="9 10">P86</strain>
    </source>
</reference>
<evidence type="ECO:0000256" key="1">
    <source>
        <dbReference type="ARBA" id="ARBA00004141"/>
    </source>
</evidence>
<keyword evidence="3" id="KW-0813">Transport</keyword>
<dbReference type="RefSeq" id="WP_275307755.1">
    <property type="nucleotide sequence ID" value="NZ_CP095749.1"/>
</dbReference>
<feature type="transmembrane region" description="Helical" evidence="8">
    <location>
        <begin position="491"/>
        <end position="513"/>
    </location>
</feature>
<evidence type="ECO:0000256" key="8">
    <source>
        <dbReference type="SAM" id="Phobius"/>
    </source>
</evidence>
<sequence length="554" mass="58645">MTTPVTTLAAASRGVNGVALAVFVFFFLAVTVMGFLAARWRRAEQSASLDEWGLGGRSFGTWITWFLLGGDLYTAYTFVAVPAAIYTAGASGFFAVPYTILVYPLIFTFLPRLWSVSHRHGYVTTSDFVRGRFGSKGLSLAVALTGLLATMPYIALQLVGIQAVLDVMGVGGGEHANWFVKDLPLLIAFAVLAAYTYSSGLRAPALIAFVKDGLIYLVIVVAIIYIPIKLGGFGEIFHSAKETLAVHGPTGKPRGELASGPNAQWAYATLALGSALALFMYPHSITATLSSRSRNVIRRNTTILPLYSLMLGLLALLGFMAIKAGTDTRGNAQLAIPQLFADMFPSWFAGVAFAAIGIGALVPAAIMSIAAANLFTRNVYKDFLKPTATPEQEHKVAKLVSLLVKVGALAFVLTMDKTVAINFQLLGGIWILQTMPALVGGLFTRWFHRWALLAGWAIGMVYGTLAAYGVASPTQKHFGGSSAEIPGIGEIGYIGLTAFVLNVVVTVVLTVVLKALKAPEGTDETVPADYTADLGDKGVTADLPPATAGSPAGH</sequence>
<dbReference type="InterPro" id="IPR001734">
    <property type="entry name" value="Na/solute_symporter"/>
</dbReference>
<dbReference type="Pfam" id="PF00474">
    <property type="entry name" value="SSF"/>
    <property type="match status" value="1"/>
</dbReference>
<evidence type="ECO:0000313" key="9">
    <source>
        <dbReference type="EMBL" id="WEB40495.1"/>
    </source>
</evidence>
<protein>
    <submittedName>
        <fullName evidence="9">Sodium:solute symporter family protein</fullName>
    </submittedName>
</protein>
<dbReference type="Gene3D" id="1.20.1730.10">
    <property type="entry name" value="Sodium/glucose cotransporter"/>
    <property type="match status" value="1"/>
</dbReference>
<dbReference type="InterPro" id="IPR038377">
    <property type="entry name" value="Na/Glc_symporter_sf"/>
</dbReference>
<feature type="transmembrane region" description="Helical" evidence="8">
    <location>
        <begin position="396"/>
        <end position="415"/>
    </location>
</feature>
<evidence type="ECO:0000256" key="4">
    <source>
        <dbReference type="ARBA" id="ARBA00022692"/>
    </source>
</evidence>
<feature type="transmembrane region" description="Helical" evidence="8">
    <location>
        <begin position="264"/>
        <end position="281"/>
    </location>
</feature>
<dbReference type="PANTHER" id="PTHR48086:SF8">
    <property type="entry name" value="MONOCARBOXYLIC ACID PERMEASE"/>
    <property type="match status" value="1"/>
</dbReference>
<evidence type="ECO:0000256" key="7">
    <source>
        <dbReference type="RuleBase" id="RU362091"/>
    </source>
</evidence>
<evidence type="ECO:0000256" key="2">
    <source>
        <dbReference type="ARBA" id="ARBA00006434"/>
    </source>
</evidence>
<feature type="transmembrane region" description="Helical" evidence="8">
    <location>
        <begin position="59"/>
        <end position="79"/>
    </location>
</feature>
<dbReference type="CDD" id="cd10322">
    <property type="entry name" value="SLC5sbd"/>
    <property type="match status" value="1"/>
</dbReference>
<feature type="transmembrane region" description="Helical" evidence="8">
    <location>
        <begin position="85"/>
        <end position="110"/>
    </location>
</feature>
<keyword evidence="4 8" id="KW-0812">Transmembrane</keyword>
<comment type="similarity">
    <text evidence="2 7">Belongs to the sodium:solute symporter (SSF) (TC 2.A.21) family.</text>
</comment>
<feature type="transmembrane region" description="Helical" evidence="8">
    <location>
        <begin position="178"/>
        <end position="197"/>
    </location>
</feature>
<dbReference type="NCBIfam" id="NF046076">
    <property type="entry name" value="monocarbox_MctP"/>
    <property type="match status" value="1"/>
</dbReference>
<gene>
    <name evidence="9" type="ORF">MOV08_15175</name>
</gene>